<dbReference type="AlphaFoldDB" id="A0A5E8BTT5"/>
<dbReference type="GO" id="GO:0008270">
    <property type="term" value="F:zinc ion binding"/>
    <property type="evidence" value="ECO:0007669"/>
    <property type="project" value="UniProtKB-KW"/>
</dbReference>
<evidence type="ECO:0000256" key="2">
    <source>
        <dbReference type="ARBA" id="ARBA00022771"/>
    </source>
</evidence>
<dbReference type="SUPFAM" id="SSF57850">
    <property type="entry name" value="RING/U-box"/>
    <property type="match status" value="2"/>
</dbReference>
<feature type="compositionally biased region" description="Acidic residues" evidence="5">
    <location>
        <begin position="699"/>
        <end position="708"/>
    </location>
</feature>
<dbReference type="CDD" id="cd02340">
    <property type="entry name" value="ZZ_NBR1_like"/>
    <property type="match status" value="2"/>
</dbReference>
<keyword evidence="2 4" id="KW-0863">Zinc-finger</keyword>
<dbReference type="InterPro" id="IPR052260">
    <property type="entry name" value="Autophagy_Rcpt_SigReg"/>
</dbReference>
<dbReference type="PROSITE" id="PS50135">
    <property type="entry name" value="ZF_ZZ_2"/>
    <property type="match status" value="2"/>
</dbReference>
<dbReference type="Proteomes" id="UP000398389">
    <property type="component" value="Unassembled WGS sequence"/>
</dbReference>
<evidence type="ECO:0000256" key="4">
    <source>
        <dbReference type="PROSITE-ProRule" id="PRU00228"/>
    </source>
</evidence>
<feature type="region of interest" description="Disordered" evidence="5">
    <location>
        <begin position="147"/>
        <end position="169"/>
    </location>
</feature>
<dbReference type="Pfam" id="PF00569">
    <property type="entry name" value="ZZ"/>
    <property type="match status" value="2"/>
</dbReference>
<feature type="compositionally biased region" description="Low complexity" evidence="5">
    <location>
        <begin position="675"/>
        <end position="688"/>
    </location>
</feature>
<evidence type="ECO:0000256" key="3">
    <source>
        <dbReference type="ARBA" id="ARBA00022833"/>
    </source>
</evidence>
<organism evidence="7 8">
    <name type="scientific">Magnusiomyces paraingens</name>
    <dbReference type="NCBI Taxonomy" id="2606893"/>
    <lineage>
        <taxon>Eukaryota</taxon>
        <taxon>Fungi</taxon>
        <taxon>Dikarya</taxon>
        <taxon>Ascomycota</taxon>
        <taxon>Saccharomycotina</taxon>
        <taxon>Dipodascomycetes</taxon>
        <taxon>Dipodascales</taxon>
        <taxon>Dipodascaceae</taxon>
        <taxon>Magnusiomyces</taxon>
    </lineage>
</organism>
<keyword evidence="3" id="KW-0862">Zinc</keyword>
<dbReference type="OrthoDB" id="661148at2759"/>
<evidence type="ECO:0000256" key="5">
    <source>
        <dbReference type="SAM" id="MobiDB-lite"/>
    </source>
</evidence>
<keyword evidence="8" id="KW-1185">Reference proteome</keyword>
<evidence type="ECO:0000259" key="6">
    <source>
        <dbReference type="PROSITE" id="PS50135"/>
    </source>
</evidence>
<dbReference type="PANTHER" id="PTHR15090">
    <property type="entry name" value="SEQUESTOSOME 1-RELATED"/>
    <property type="match status" value="1"/>
</dbReference>
<accession>A0A5E8BTT5</accession>
<gene>
    <name evidence="7" type="ORF">SAPINGB_P004310</name>
</gene>
<protein>
    <recommendedName>
        <fullName evidence="6">ZZ-type domain-containing protein</fullName>
    </recommendedName>
</protein>
<feature type="compositionally biased region" description="Polar residues" evidence="5">
    <location>
        <begin position="656"/>
        <end position="674"/>
    </location>
</feature>
<sequence length="708" mass="75957">MSSILSIQPTTKSAAAATAAATTNTANSTIPSSTKTITTVLHLFTTKITVKFSTTNFTPENLHRETRKALNIPQDTPIAVFRNSKSENAYTYISSPESYAKLSRAIRAKNRAKLMVVPLRPFLYTPPPGSSTIDNPIALSPNKVDSSNVKEGGELNRANNKASPQHKDLPKYTASKLAVDVDTLKQAIVSQECVDALKKSLLSSKDFIDDISKELQSKDTLKNDSSFSGNASSPPLFKKLKVHNAICDYCDCSIKGNRYKCLDCPDFDYCESCHNNSGDSGVIEKHLFSHSFVRIKAPNDYISVSKKLVSHPHIHCDGESCANSTSSIVGVRYKCLVCDDFDLCSSCEALPANPHNPHHPMIKYKLPASRICPFDVKVESLIASTNSTTTATATATAVAAATAAANAAANASFSATNTFVAAPTSDSVCVSTLTSIPAPIKTSDNAPALTCEQLVKEAGSSSNISEPCSDVVEPKDIEIAGKVLTMTEVGIEKELRRFIVSVENSSLDAWPANTVLSITCEGSSFITKVGHTIDVTEPSQSACFIVSVPVLVEPKDVFFSLVVEESKYPVDVSQAEIKHMIPFVEDNSKPSASPYLSPSSSSEGLTSASVLLTAKVSPSSSLDSSEVILPKIVLEHSLSPVVVSETSEEHVESTPDTDQVLESNSELSRSATQTSFESNSLSNSPSANTIEDHVYDWSDSSDSEYEFV</sequence>
<evidence type="ECO:0000313" key="8">
    <source>
        <dbReference type="Proteomes" id="UP000398389"/>
    </source>
</evidence>
<dbReference type="RefSeq" id="XP_031854916.1">
    <property type="nucleotide sequence ID" value="XM_031999025.1"/>
</dbReference>
<dbReference type="InterPro" id="IPR000433">
    <property type="entry name" value="Znf_ZZ"/>
</dbReference>
<keyword evidence="1" id="KW-0479">Metal-binding</keyword>
<evidence type="ECO:0000256" key="1">
    <source>
        <dbReference type="ARBA" id="ARBA00022723"/>
    </source>
</evidence>
<name>A0A5E8BTT5_9ASCO</name>
<dbReference type="EMBL" id="CABVLU010000003">
    <property type="protein sequence ID" value="VVT54883.1"/>
    <property type="molecule type" value="Genomic_DNA"/>
</dbReference>
<dbReference type="InterPro" id="IPR043145">
    <property type="entry name" value="Znf_ZZ_sf"/>
</dbReference>
<feature type="region of interest" description="Disordered" evidence="5">
    <location>
        <begin position="644"/>
        <end position="708"/>
    </location>
</feature>
<feature type="domain" description="ZZ-type" evidence="6">
    <location>
        <begin position="315"/>
        <end position="369"/>
    </location>
</feature>
<proteinExistence type="predicted"/>
<dbReference type="GeneID" id="43583125"/>
<evidence type="ECO:0000313" key="7">
    <source>
        <dbReference type="EMBL" id="VVT54883.1"/>
    </source>
</evidence>
<reference evidence="7 8" key="1">
    <citation type="submission" date="2019-09" db="EMBL/GenBank/DDBJ databases">
        <authorList>
            <person name="Brejova B."/>
        </authorList>
    </citation>
    <scope>NUCLEOTIDE SEQUENCE [LARGE SCALE GENOMIC DNA]</scope>
</reference>
<feature type="domain" description="ZZ-type" evidence="6">
    <location>
        <begin position="242"/>
        <end position="300"/>
    </location>
</feature>
<dbReference type="Gene3D" id="3.30.60.90">
    <property type="match status" value="2"/>
</dbReference>
<dbReference type="SMART" id="SM00291">
    <property type="entry name" value="ZnF_ZZ"/>
    <property type="match status" value="2"/>
</dbReference>